<accession>A0A2T0AN98</accession>
<keyword evidence="3" id="KW-1185">Reference proteome</keyword>
<evidence type="ECO:0008006" key="4">
    <source>
        <dbReference type="Google" id="ProtNLM"/>
    </source>
</evidence>
<gene>
    <name evidence="2" type="ORF">MOHU_18600</name>
</gene>
<protein>
    <recommendedName>
        <fullName evidence="4">Metal-dependent hydrolase</fullName>
    </recommendedName>
</protein>
<organism evidence="2 3">
    <name type="scientific">Neomoorella humiferrea</name>
    <dbReference type="NCBI Taxonomy" id="676965"/>
    <lineage>
        <taxon>Bacteria</taxon>
        <taxon>Bacillati</taxon>
        <taxon>Bacillota</taxon>
        <taxon>Clostridia</taxon>
        <taxon>Neomoorellales</taxon>
        <taxon>Neomoorellaceae</taxon>
        <taxon>Neomoorella</taxon>
    </lineage>
</organism>
<dbReference type="Proteomes" id="UP000238415">
    <property type="component" value="Unassembled WGS sequence"/>
</dbReference>
<dbReference type="Pfam" id="PF04307">
    <property type="entry name" value="YdjM"/>
    <property type="match status" value="1"/>
</dbReference>
<dbReference type="RefSeq" id="WP_245907868.1">
    <property type="nucleotide sequence ID" value="NZ_CP136419.1"/>
</dbReference>
<evidence type="ECO:0000256" key="1">
    <source>
        <dbReference type="SAM" id="Phobius"/>
    </source>
</evidence>
<proteinExistence type="predicted"/>
<evidence type="ECO:0000313" key="3">
    <source>
        <dbReference type="Proteomes" id="UP000238415"/>
    </source>
</evidence>
<keyword evidence="1" id="KW-0472">Membrane</keyword>
<keyword evidence="1" id="KW-0812">Transmembrane</keyword>
<evidence type="ECO:0000313" key="2">
    <source>
        <dbReference type="EMBL" id="PRR70444.1"/>
    </source>
</evidence>
<dbReference type="InterPro" id="IPR007404">
    <property type="entry name" value="YdjM-like"/>
</dbReference>
<dbReference type="EMBL" id="PVXM01000048">
    <property type="protein sequence ID" value="PRR70444.1"/>
    <property type="molecule type" value="Genomic_DNA"/>
</dbReference>
<reference evidence="2 3" key="1">
    <citation type="submission" date="2018-03" db="EMBL/GenBank/DDBJ databases">
        <title>Genome sequence of Moorella humiferrea DSM 23265.</title>
        <authorList>
            <person name="Poehlein A."/>
            <person name="Daniel R."/>
        </authorList>
    </citation>
    <scope>NUCLEOTIDE SEQUENCE [LARGE SCALE GENOMIC DNA]</scope>
    <source>
        <strain evidence="2 3">DSM 23265</strain>
    </source>
</reference>
<sequence>MRPIFYATGCRERPGRGPGPPGPLDYRIVLIGSMLPDIIDKPLGGVIFKETLGNGRIYAHTLVFLLFASAAGLLWWRRYRRPGGMVLAEGSLMHYLLDGMWRYPATFLWPLYGWGFPRGHPEEWFWQWLAGLLHDPSVYVPEVTGGVILVVIFGRLVCRVGLLPKMANIASGLLDVNKICPYKCSLQAGPEIGGLYVRIKGLWSYLAVVGMVYTLTAGG</sequence>
<dbReference type="AlphaFoldDB" id="A0A2T0AN98"/>
<name>A0A2T0AN98_9FIRM</name>
<keyword evidence="1" id="KW-1133">Transmembrane helix</keyword>
<feature type="transmembrane region" description="Helical" evidence="1">
    <location>
        <begin position="57"/>
        <end position="76"/>
    </location>
</feature>
<comment type="caution">
    <text evidence="2">The sequence shown here is derived from an EMBL/GenBank/DDBJ whole genome shotgun (WGS) entry which is preliminary data.</text>
</comment>